<feature type="domain" description="Zinc finger DksA/TraR C4-type" evidence="5">
    <location>
        <begin position="77"/>
        <end position="108"/>
    </location>
</feature>
<dbReference type="InterPro" id="IPR000962">
    <property type="entry name" value="Znf_DskA_TraR"/>
</dbReference>
<evidence type="ECO:0000256" key="4">
    <source>
        <dbReference type="PROSITE-ProRule" id="PRU00510"/>
    </source>
</evidence>
<evidence type="ECO:0000259" key="5">
    <source>
        <dbReference type="Pfam" id="PF01258"/>
    </source>
</evidence>
<proteinExistence type="predicted"/>
<dbReference type="InterPro" id="IPR020458">
    <property type="entry name" value="Znf_DskA_TraR_CS"/>
</dbReference>
<keyword evidence="1" id="KW-0479">Metal-binding</keyword>
<reference evidence="6" key="1">
    <citation type="submission" date="2020-02" db="EMBL/GenBank/DDBJ databases">
        <authorList>
            <person name="Meier V. D."/>
        </authorList>
    </citation>
    <scope>NUCLEOTIDE SEQUENCE</scope>
    <source>
        <strain evidence="6">AVDCRST_MAG52</strain>
    </source>
</reference>
<evidence type="ECO:0000256" key="2">
    <source>
        <dbReference type="ARBA" id="ARBA00022771"/>
    </source>
</evidence>
<dbReference type="PANTHER" id="PTHR33823">
    <property type="entry name" value="RNA POLYMERASE-BINDING TRANSCRIPTION FACTOR DKSA-RELATED"/>
    <property type="match status" value="1"/>
</dbReference>
<protein>
    <recommendedName>
        <fullName evidence="5">Zinc finger DksA/TraR C4-type domain-containing protein</fullName>
    </recommendedName>
</protein>
<dbReference type="Gene3D" id="1.20.120.910">
    <property type="entry name" value="DksA, coiled-coil domain"/>
    <property type="match status" value="1"/>
</dbReference>
<evidence type="ECO:0000256" key="3">
    <source>
        <dbReference type="ARBA" id="ARBA00022833"/>
    </source>
</evidence>
<dbReference type="PROSITE" id="PS01102">
    <property type="entry name" value="ZF_DKSA_1"/>
    <property type="match status" value="1"/>
</dbReference>
<dbReference type="PANTHER" id="PTHR33823:SF4">
    <property type="entry name" value="GENERAL STRESS PROTEIN 16O"/>
    <property type="match status" value="1"/>
</dbReference>
<sequence length="108" mass="11412">MSDPLAEERAAALAQIEALTREFDGVVAASKASNADDEHDPEGATIAFERQQVVALLDQARRRLADVDAALARRADGGYGTCESCGRSIAPERLAARPAARTCIACAR</sequence>
<dbReference type="AlphaFoldDB" id="A0A6J4HGZ0"/>
<dbReference type="Pfam" id="PF01258">
    <property type="entry name" value="zf-dskA_traR"/>
    <property type="match status" value="1"/>
</dbReference>
<evidence type="ECO:0000256" key="1">
    <source>
        <dbReference type="ARBA" id="ARBA00022723"/>
    </source>
</evidence>
<keyword evidence="3" id="KW-0862">Zinc</keyword>
<dbReference type="InterPro" id="IPR037187">
    <property type="entry name" value="DnaK_N"/>
</dbReference>
<accession>A0A6J4HGZ0</accession>
<evidence type="ECO:0000313" key="6">
    <source>
        <dbReference type="EMBL" id="CAA9224421.1"/>
    </source>
</evidence>
<dbReference type="SUPFAM" id="SSF57716">
    <property type="entry name" value="Glucocorticoid receptor-like (DNA-binding domain)"/>
    <property type="match status" value="1"/>
</dbReference>
<keyword evidence="2" id="KW-0863">Zinc-finger</keyword>
<feature type="zinc finger region" description="dksA C4-type" evidence="4">
    <location>
        <begin position="82"/>
        <end position="106"/>
    </location>
</feature>
<dbReference type="PROSITE" id="PS51128">
    <property type="entry name" value="ZF_DKSA_2"/>
    <property type="match status" value="1"/>
</dbReference>
<dbReference type="GO" id="GO:0008270">
    <property type="term" value="F:zinc ion binding"/>
    <property type="evidence" value="ECO:0007669"/>
    <property type="project" value="UniProtKB-KW"/>
</dbReference>
<name>A0A6J4HGZ0_9ACTN</name>
<dbReference type="SUPFAM" id="SSF109635">
    <property type="entry name" value="DnaK suppressor protein DksA, alpha-hairpin domain"/>
    <property type="match status" value="1"/>
</dbReference>
<organism evidence="6">
    <name type="scientific">uncultured Blastococcus sp</name>
    <dbReference type="NCBI Taxonomy" id="217144"/>
    <lineage>
        <taxon>Bacteria</taxon>
        <taxon>Bacillati</taxon>
        <taxon>Actinomycetota</taxon>
        <taxon>Actinomycetes</taxon>
        <taxon>Geodermatophilales</taxon>
        <taxon>Geodermatophilaceae</taxon>
        <taxon>Blastococcus</taxon>
        <taxon>environmental samples</taxon>
    </lineage>
</organism>
<gene>
    <name evidence="6" type="ORF">AVDCRST_MAG52-680</name>
</gene>
<dbReference type="EMBL" id="CADCTN010000045">
    <property type="protein sequence ID" value="CAA9224421.1"/>
    <property type="molecule type" value="Genomic_DNA"/>
</dbReference>